<organism evidence="3">
    <name type="scientific">Timema bartmani</name>
    <dbReference type="NCBI Taxonomy" id="61472"/>
    <lineage>
        <taxon>Eukaryota</taxon>
        <taxon>Metazoa</taxon>
        <taxon>Ecdysozoa</taxon>
        <taxon>Arthropoda</taxon>
        <taxon>Hexapoda</taxon>
        <taxon>Insecta</taxon>
        <taxon>Pterygota</taxon>
        <taxon>Neoptera</taxon>
        <taxon>Polyneoptera</taxon>
        <taxon>Phasmatodea</taxon>
        <taxon>Timematodea</taxon>
        <taxon>Timematoidea</taxon>
        <taxon>Timematidae</taxon>
        <taxon>Timema</taxon>
    </lineage>
</organism>
<dbReference type="PANTHER" id="PTHR24036">
    <property type="entry name" value="SKELETOR-RELATED"/>
    <property type="match status" value="1"/>
</dbReference>
<dbReference type="PANTHER" id="PTHR24036:SF5">
    <property type="entry name" value="THROMBOMODULIN"/>
    <property type="match status" value="1"/>
</dbReference>
<keyword evidence="1" id="KW-0677">Repeat</keyword>
<evidence type="ECO:0000313" key="3">
    <source>
        <dbReference type="EMBL" id="CAD7440550.1"/>
    </source>
</evidence>
<dbReference type="InterPro" id="IPR019545">
    <property type="entry name" value="DM13_domain"/>
</dbReference>
<protein>
    <recommendedName>
        <fullName evidence="2">DM13 domain-containing protein</fullName>
    </recommendedName>
</protein>
<dbReference type="AlphaFoldDB" id="A0A7R9ESI8"/>
<feature type="domain" description="DM13" evidence="2">
    <location>
        <begin position="80"/>
        <end position="183"/>
    </location>
</feature>
<gene>
    <name evidence="3" type="ORF">TBIB3V08_LOCUS3051</name>
</gene>
<evidence type="ECO:0000256" key="1">
    <source>
        <dbReference type="ARBA" id="ARBA00022737"/>
    </source>
</evidence>
<sequence length="209" mass="22950">MGRGKGGQRYRLQICSISGSPKAKVAFIYKHGLSDFTRQLSAVSCQSAPKKPWGYCSTFHSNLTQRKGLPARNSQVPYYGKLIGKLVEYAHGITGTAYAVDESTIFIKNFSYDGTGPVASKTRFSGLETPPGHLLKAISSPTLRTTRAESVHYHTTFLAPTLYRSSCLSIKPESNDAAAPSLSAWASNDQHRDNAWAFWNNILASRKTE</sequence>
<reference evidence="3" key="1">
    <citation type="submission" date="2020-11" db="EMBL/GenBank/DDBJ databases">
        <authorList>
            <person name="Tran Van P."/>
        </authorList>
    </citation>
    <scope>NUCLEOTIDE SEQUENCE</scope>
</reference>
<dbReference type="EMBL" id="OD565015">
    <property type="protein sequence ID" value="CAD7440550.1"/>
    <property type="molecule type" value="Genomic_DNA"/>
</dbReference>
<evidence type="ECO:0000259" key="2">
    <source>
        <dbReference type="PROSITE" id="PS51549"/>
    </source>
</evidence>
<dbReference type="Pfam" id="PF10517">
    <property type="entry name" value="DM13"/>
    <property type="match status" value="1"/>
</dbReference>
<dbReference type="PROSITE" id="PS51549">
    <property type="entry name" value="DM13"/>
    <property type="match status" value="1"/>
</dbReference>
<proteinExistence type="predicted"/>
<name>A0A7R9ESI8_9NEOP</name>
<dbReference type="InterPro" id="IPR052126">
    <property type="entry name" value="Spindle_Org/Thrombomodulin"/>
</dbReference>
<accession>A0A7R9ESI8</accession>